<feature type="transmembrane region" description="Helical" evidence="2">
    <location>
        <begin position="88"/>
        <end position="111"/>
    </location>
</feature>
<evidence type="ECO:0000256" key="1">
    <source>
        <dbReference type="SAM" id="MobiDB-lite"/>
    </source>
</evidence>
<dbReference type="AlphaFoldDB" id="A0A9P6FK71"/>
<organism evidence="3 4">
    <name type="scientific">Lunasporangiospora selenospora</name>
    <dbReference type="NCBI Taxonomy" id="979761"/>
    <lineage>
        <taxon>Eukaryota</taxon>
        <taxon>Fungi</taxon>
        <taxon>Fungi incertae sedis</taxon>
        <taxon>Mucoromycota</taxon>
        <taxon>Mortierellomycotina</taxon>
        <taxon>Mortierellomycetes</taxon>
        <taxon>Mortierellales</taxon>
        <taxon>Mortierellaceae</taxon>
        <taxon>Lunasporangiospora</taxon>
    </lineage>
</organism>
<dbReference type="Proteomes" id="UP000780801">
    <property type="component" value="Unassembled WGS sequence"/>
</dbReference>
<feature type="compositionally biased region" description="Polar residues" evidence="1">
    <location>
        <begin position="22"/>
        <end position="32"/>
    </location>
</feature>
<evidence type="ECO:0000256" key="2">
    <source>
        <dbReference type="SAM" id="Phobius"/>
    </source>
</evidence>
<sequence length="161" mass="18084">MSAQDSLRLQLQHDQEQHRTPRINNGQHNRTTSSDESKLPSYFSYPPRPHSPTSSPSSPGHPSHASSTWGDKLQGLYKFPCSNFGKGMLLVTALEALLVIIMQVVIVVKYFQNLAPRRMGIDTADSLPPYLDPENLSRSIPAYMIVFVFALLFQFVFSFDA</sequence>
<feature type="transmembrane region" description="Helical" evidence="2">
    <location>
        <begin position="140"/>
        <end position="159"/>
    </location>
</feature>
<feature type="non-terminal residue" evidence="3">
    <location>
        <position position="161"/>
    </location>
</feature>
<keyword evidence="2" id="KW-0812">Transmembrane</keyword>
<dbReference type="EMBL" id="JAABOA010005615">
    <property type="protein sequence ID" value="KAF9575323.1"/>
    <property type="molecule type" value="Genomic_DNA"/>
</dbReference>
<name>A0A9P6FK71_9FUNG</name>
<accession>A0A9P6FK71</accession>
<comment type="caution">
    <text evidence="3">The sequence shown here is derived from an EMBL/GenBank/DDBJ whole genome shotgun (WGS) entry which is preliminary data.</text>
</comment>
<evidence type="ECO:0000313" key="3">
    <source>
        <dbReference type="EMBL" id="KAF9575323.1"/>
    </source>
</evidence>
<proteinExistence type="predicted"/>
<keyword evidence="2" id="KW-0472">Membrane</keyword>
<protein>
    <submittedName>
        <fullName evidence="3">Uncharacterized protein</fullName>
    </submittedName>
</protein>
<gene>
    <name evidence="3" type="ORF">BGW38_008239</name>
</gene>
<keyword evidence="4" id="KW-1185">Reference proteome</keyword>
<evidence type="ECO:0000313" key="4">
    <source>
        <dbReference type="Proteomes" id="UP000780801"/>
    </source>
</evidence>
<feature type="region of interest" description="Disordered" evidence="1">
    <location>
        <begin position="1"/>
        <end position="68"/>
    </location>
</feature>
<keyword evidence="2" id="KW-1133">Transmembrane helix</keyword>
<reference evidence="3" key="1">
    <citation type="journal article" date="2020" name="Fungal Divers.">
        <title>Resolving the Mortierellaceae phylogeny through synthesis of multi-gene phylogenetics and phylogenomics.</title>
        <authorList>
            <person name="Vandepol N."/>
            <person name="Liber J."/>
            <person name="Desiro A."/>
            <person name="Na H."/>
            <person name="Kennedy M."/>
            <person name="Barry K."/>
            <person name="Grigoriev I.V."/>
            <person name="Miller A.N."/>
            <person name="O'Donnell K."/>
            <person name="Stajich J.E."/>
            <person name="Bonito G."/>
        </authorList>
    </citation>
    <scope>NUCLEOTIDE SEQUENCE</scope>
    <source>
        <strain evidence="3">KOD1015</strain>
    </source>
</reference>
<feature type="compositionally biased region" description="Low complexity" evidence="1">
    <location>
        <begin position="51"/>
        <end position="67"/>
    </location>
</feature>